<dbReference type="AlphaFoldDB" id="A0A8H4AI28"/>
<dbReference type="EC" id="3.1.3.16" evidence="1"/>
<keyword evidence="1" id="KW-0479">Metal-binding</keyword>
<dbReference type="Gene3D" id="3.60.40.10">
    <property type="entry name" value="PPM-type phosphatase domain"/>
    <property type="match status" value="2"/>
</dbReference>
<dbReference type="PANTHER" id="PTHR12320">
    <property type="entry name" value="PROTEIN PHOSPHATASE 2C"/>
    <property type="match status" value="1"/>
</dbReference>
<proteinExistence type="inferred from homology"/>
<feature type="domain" description="PPM-type phosphatase" evidence="2">
    <location>
        <begin position="174"/>
        <end position="437"/>
    </location>
</feature>
<evidence type="ECO:0000313" key="3">
    <source>
        <dbReference type="EMBL" id="KAF0497717.1"/>
    </source>
</evidence>
<comment type="caution">
    <text evidence="3">The sequence shown here is derived from an EMBL/GenBank/DDBJ whole genome shotgun (WGS) entry which is preliminary data.</text>
</comment>
<dbReference type="GO" id="GO:0046872">
    <property type="term" value="F:metal ion binding"/>
    <property type="evidence" value="ECO:0007669"/>
    <property type="project" value="UniProtKB-UniRule"/>
</dbReference>
<reference evidence="3 4" key="1">
    <citation type="journal article" date="2019" name="Environ. Microbiol.">
        <title>At the nexus of three kingdoms: the genome of the mycorrhizal fungus Gigaspora margarita provides insights into plant, endobacterial and fungal interactions.</title>
        <authorList>
            <person name="Venice F."/>
            <person name="Ghignone S."/>
            <person name="Salvioli di Fossalunga A."/>
            <person name="Amselem J."/>
            <person name="Novero M."/>
            <person name="Xianan X."/>
            <person name="Sedzielewska Toro K."/>
            <person name="Morin E."/>
            <person name="Lipzen A."/>
            <person name="Grigoriev I.V."/>
            <person name="Henrissat B."/>
            <person name="Martin F.M."/>
            <person name="Bonfante P."/>
        </authorList>
    </citation>
    <scope>NUCLEOTIDE SEQUENCE [LARGE SCALE GENOMIC DNA]</scope>
    <source>
        <strain evidence="3 4">BEG34</strain>
    </source>
</reference>
<keyword evidence="4" id="KW-1185">Reference proteome</keyword>
<organism evidence="3 4">
    <name type="scientific">Gigaspora margarita</name>
    <dbReference type="NCBI Taxonomy" id="4874"/>
    <lineage>
        <taxon>Eukaryota</taxon>
        <taxon>Fungi</taxon>
        <taxon>Fungi incertae sedis</taxon>
        <taxon>Mucoromycota</taxon>
        <taxon>Glomeromycotina</taxon>
        <taxon>Glomeromycetes</taxon>
        <taxon>Diversisporales</taxon>
        <taxon>Gigasporaceae</taxon>
        <taxon>Gigaspora</taxon>
    </lineage>
</organism>
<dbReference type="GO" id="GO:0004722">
    <property type="term" value="F:protein serine/threonine phosphatase activity"/>
    <property type="evidence" value="ECO:0007669"/>
    <property type="project" value="UniProtKB-EC"/>
</dbReference>
<keyword evidence="1" id="KW-0904">Protein phosphatase</keyword>
<dbReference type="SMART" id="SM00332">
    <property type="entry name" value="PP2Cc"/>
    <property type="match status" value="1"/>
</dbReference>
<dbReference type="InterPro" id="IPR001932">
    <property type="entry name" value="PPM-type_phosphatase-like_dom"/>
</dbReference>
<keyword evidence="1" id="KW-0378">Hydrolase</keyword>
<dbReference type="OrthoDB" id="60843at2759"/>
<accession>A0A8H4AI28</accession>
<comment type="similarity">
    <text evidence="1">Belongs to the PP2C family.</text>
</comment>
<gene>
    <name evidence="3" type="ORF">F8M41_020652</name>
</gene>
<sequence>MKKSMKFSTLPIPRNLCPTSRPKEINALIKSKIPSCSLISTCFNFSKPPRSTLPRINSLLFFDSSPITSTITSTTTLPNHDALITKTNNSSFFIFPQIFRRSFHTYSASNFHSSKTSFKYHSSEHIEYQKSKNSLSSHPLLKLFDNPNPFPNTTTRRENFIFNHGASGIPKHNDKSISTICDEEWYSTDCGEDSFFRRHDSLGVADGVGGWRNVAPSPNAVANSAIYARKLMHYAYAELEKYDNIDDEKYYHYNDVNPIDILQASYDQCMRDCTLEGIVGSSTAIIAILRNDELRIANLGDCGICIIRHNSFIFRNEEQQHSFNYPFQLGSASNDNPKDSQAFTVKIQCGDIVVMGSDGIFDNLFDEDILDEIIPFCCPKRGLQVEPQIISDALVWRAKTVSEDLHTTSPFQSKALSEGLYHQGGKKDDISCLVGVVTPKK</sequence>
<evidence type="ECO:0000256" key="1">
    <source>
        <dbReference type="RuleBase" id="RU366020"/>
    </source>
</evidence>
<comment type="catalytic activity">
    <reaction evidence="1">
        <text>O-phospho-L-threonyl-[protein] + H2O = L-threonyl-[protein] + phosphate</text>
        <dbReference type="Rhea" id="RHEA:47004"/>
        <dbReference type="Rhea" id="RHEA-COMP:11060"/>
        <dbReference type="Rhea" id="RHEA-COMP:11605"/>
        <dbReference type="ChEBI" id="CHEBI:15377"/>
        <dbReference type="ChEBI" id="CHEBI:30013"/>
        <dbReference type="ChEBI" id="CHEBI:43474"/>
        <dbReference type="ChEBI" id="CHEBI:61977"/>
        <dbReference type="EC" id="3.1.3.16"/>
    </reaction>
</comment>
<dbReference type="InterPro" id="IPR039123">
    <property type="entry name" value="PPTC7"/>
</dbReference>
<name>A0A8H4AI28_GIGMA</name>
<keyword evidence="1" id="KW-0464">Manganese</keyword>
<protein>
    <recommendedName>
        <fullName evidence="1">Protein phosphatase</fullName>
        <ecNumber evidence="1">3.1.3.16</ecNumber>
    </recommendedName>
</protein>
<comment type="cofactor">
    <cofactor evidence="1">
        <name>Mn(2+)</name>
        <dbReference type="ChEBI" id="CHEBI:29035"/>
    </cofactor>
</comment>
<dbReference type="SUPFAM" id="SSF81606">
    <property type="entry name" value="PP2C-like"/>
    <property type="match status" value="1"/>
</dbReference>
<evidence type="ECO:0000313" key="4">
    <source>
        <dbReference type="Proteomes" id="UP000439903"/>
    </source>
</evidence>
<keyword evidence="1" id="KW-0460">Magnesium</keyword>
<dbReference type="PANTHER" id="PTHR12320:SF84">
    <property type="entry name" value="PROTEIN PHOSPHATASE"/>
    <property type="match status" value="1"/>
</dbReference>
<evidence type="ECO:0000259" key="2">
    <source>
        <dbReference type="PROSITE" id="PS51746"/>
    </source>
</evidence>
<dbReference type="PROSITE" id="PS51746">
    <property type="entry name" value="PPM_2"/>
    <property type="match status" value="1"/>
</dbReference>
<dbReference type="EMBL" id="WTPW01000575">
    <property type="protein sequence ID" value="KAF0497717.1"/>
    <property type="molecule type" value="Genomic_DNA"/>
</dbReference>
<dbReference type="InterPro" id="IPR036457">
    <property type="entry name" value="PPM-type-like_dom_sf"/>
</dbReference>
<comment type="cofactor">
    <cofactor evidence="1">
        <name>Mg(2+)</name>
        <dbReference type="ChEBI" id="CHEBI:18420"/>
    </cofactor>
</comment>
<comment type="catalytic activity">
    <reaction evidence="1">
        <text>O-phospho-L-seryl-[protein] + H2O = L-seryl-[protein] + phosphate</text>
        <dbReference type="Rhea" id="RHEA:20629"/>
        <dbReference type="Rhea" id="RHEA-COMP:9863"/>
        <dbReference type="Rhea" id="RHEA-COMP:11604"/>
        <dbReference type="ChEBI" id="CHEBI:15377"/>
        <dbReference type="ChEBI" id="CHEBI:29999"/>
        <dbReference type="ChEBI" id="CHEBI:43474"/>
        <dbReference type="ChEBI" id="CHEBI:83421"/>
        <dbReference type="EC" id="3.1.3.16"/>
    </reaction>
</comment>
<dbReference type="Proteomes" id="UP000439903">
    <property type="component" value="Unassembled WGS sequence"/>
</dbReference>